<evidence type="ECO:0000313" key="7">
    <source>
        <dbReference type="Proteomes" id="UP000050833"/>
    </source>
</evidence>
<protein>
    <recommendedName>
        <fullName evidence="5">3-dehydroquinate dehydratase</fullName>
        <shortName evidence="5">3-dehydroquinase</shortName>
        <ecNumber evidence="5">4.2.1.10</ecNumber>
    </recommendedName>
    <alternativeName>
        <fullName evidence="5">Type I DHQase</fullName>
    </alternativeName>
    <alternativeName>
        <fullName evidence="5">Type I dehydroquinase</fullName>
        <shortName evidence="5">DHQ1</shortName>
    </alternativeName>
</protein>
<dbReference type="SUPFAM" id="SSF51569">
    <property type="entry name" value="Aldolase"/>
    <property type="match status" value="1"/>
</dbReference>
<keyword evidence="2 5" id="KW-0057">Aromatic amino acid biosynthesis</keyword>
<dbReference type="PROSITE" id="PS01028">
    <property type="entry name" value="DEHYDROQUINASE_I"/>
    <property type="match status" value="1"/>
</dbReference>
<evidence type="ECO:0000256" key="2">
    <source>
        <dbReference type="ARBA" id="ARBA00023141"/>
    </source>
</evidence>
<dbReference type="InterPro" id="IPR018508">
    <property type="entry name" value="3-dehydroquinate_DH_AS"/>
</dbReference>
<accession>A0AAW3JQU3</accession>
<comment type="caution">
    <text evidence="5">Lacks conserved residue(s) required for the propagation of feature annotation.</text>
</comment>
<feature type="binding site" evidence="5">
    <location>
        <position position="231"/>
    </location>
    <ligand>
        <name>3-dehydroquinate</name>
        <dbReference type="ChEBI" id="CHEBI:32364"/>
    </ligand>
</feature>
<dbReference type="InterPro" id="IPR013785">
    <property type="entry name" value="Aldolase_TIM"/>
</dbReference>
<dbReference type="RefSeq" id="WP_055943942.1">
    <property type="nucleotide sequence ID" value="NZ_JAQDCV010000002.1"/>
</dbReference>
<feature type="active site" description="Schiff-base intermediate with substrate" evidence="5">
    <location>
        <position position="169"/>
    </location>
</feature>
<dbReference type="InterPro" id="IPR001381">
    <property type="entry name" value="DHquinase_I"/>
</dbReference>
<dbReference type="GO" id="GO:0009423">
    <property type="term" value="P:chorismate biosynthetic process"/>
    <property type="evidence" value="ECO:0007669"/>
    <property type="project" value="UniProtKB-UniRule"/>
</dbReference>
<dbReference type="PANTHER" id="PTHR43699">
    <property type="entry name" value="3-DEHYDROQUINATE DEHYDRATASE"/>
    <property type="match status" value="1"/>
</dbReference>
<comment type="subunit">
    <text evidence="5">Homodimer.</text>
</comment>
<reference evidence="6 7" key="1">
    <citation type="submission" date="2015-10" db="EMBL/GenBank/DDBJ databases">
        <title>Butyribacter intestini gen. nov., sp. nov., a butyric acid-producing bacterium of the family Lachnospiraceae isolated from the human faeces.</title>
        <authorList>
            <person name="Zou Y."/>
            <person name="Xue W."/>
            <person name="Luo G."/>
            <person name="Lv M."/>
        </authorList>
    </citation>
    <scope>NUCLEOTIDE SEQUENCE [LARGE SCALE GENOMIC DNA]</scope>
    <source>
        <strain evidence="6 7">TF01-11</strain>
    </source>
</reference>
<keyword evidence="7" id="KW-1185">Reference proteome</keyword>
<dbReference type="EMBL" id="LLKB01000005">
    <property type="protein sequence ID" value="KQC84807.1"/>
    <property type="molecule type" value="Genomic_DNA"/>
</dbReference>
<dbReference type="InterPro" id="IPR050146">
    <property type="entry name" value="Type-I_3-dehydroquinase"/>
</dbReference>
<proteinExistence type="inferred from homology"/>
<dbReference type="GO" id="GO:0008652">
    <property type="term" value="P:amino acid biosynthetic process"/>
    <property type="evidence" value="ECO:0007669"/>
    <property type="project" value="UniProtKB-KW"/>
</dbReference>
<keyword evidence="4 5" id="KW-0704">Schiff base</keyword>
<feature type="binding site" evidence="5">
    <location>
        <position position="212"/>
    </location>
    <ligand>
        <name>3-dehydroquinate</name>
        <dbReference type="ChEBI" id="CHEBI:32364"/>
    </ligand>
</feature>
<keyword evidence="5" id="KW-0028">Amino-acid biosynthesis</keyword>
<dbReference type="AlphaFoldDB" id="A0AAW3JQU3"/>
<organism evidence="6 7">
    <name type="scientific">Butyribacter intestini</name>
    <dbReference type="NCBI Taxonomy" id="1703332"/>
    <lineage>
        <taxon>Bacteria</taxon>
        <taxon>Bacillati</taxon>
        <taxon>Bacillota</taxon>
        <taxon>Clostridia</taxon>
        <taxon>Lachnospirales</taxon>
        <taxon>Lachnospiraceae</taxon>
        <taxon>Butyribacter</taxon>
    </lineage>
</organism>
<feature type="binding site" evidence="5">
    <location>
        <begin position="45"/>
        <end position="47"/>
    </location>
    <ligand>
        <name>3-dehydroquinate</name>
        <dbReference type="ChEBI" id="CHEBI:32364"/>
    </ligand>
</feature>
<dbReference type="Proteomes" id="UP000050833">
    <property type="component" value="Unassembled WGS sequence"/>
</dbReference>
<dbReference type="PANTHER" id="PTHR43699:SF1">
    <property type="entry name" value="3-DEHYDROQUINATE DEHYDRATASE"/>
    <property type="match status" value="1"/>
</dbReference>
<comment type="catalytic activity">
    <reaction evidence="1 5">
        <text>3-dehydroquinate = 3-dehydroshikimate + H2O</text>
        <dbReference type="Rhea" id="RHEA:21096"/>
        <dbReference type="ChEBI" id="CHEBI:15377"/>
        <dbReference type="ChEBI" id="CHEBI:16630"/>
        <dbReference type="ChEBI" id="CHEBI:32364"/>
        <dbReference type="EC" id="4.2.1.10"/>
    </reaction>
</comment>
<sequence>MIRVRDITIGEGSPKICAPVVEVTQEDILEEGEKLALSKGVDLIEWRIDFYDESSDISKILQTASLLRTVVGKKPLLATFRTKNEGGNKEIEESAYKDMLIAISESGDIDMVDIEVYFMDEKNTKDIVKSLKKNVVVVGSYHDFDKTPSYDEIIKRLCFMKSQGVSIPKLACMPQNRHDVFTLMEATQDFVSKNVGLPVITMSMGDYGKVSRVAGKSFGSAMTFGCLGKASAPGQINVDDLRAILNIL</sequence>
<dbReference type="GO" id="GO:0003855">
    <property type="term" value="F:3-dehydroquinate dehydratase activity"/>
    <property type="evidence" value="ECO:0007669"/>
    <property type="project" value="UniProtKB-UniRule"/>
</dbReference>
<feature type="binding site" evidence="5">
    <location>
        <position position="235"/>
    </location>
    <ligand>
        <name>3-dehydroquinate</name>
        <dbReference type="ChEBI" id="CHEBI:32364"/>
    </ligand>
</feature>
<keyword evidence="3 5" id="KW-0456">Lyase</keyword>
<dbReference type="Gene3D" id="3.20.20.70">
    <property type="entry name" value="Aldolase class I"/>
    <property type="match status" value="1"/>
</dbReference>
<evidence type="ECO:0000256" key="3">
    <source>
        <dbReference type="ARBA" id="ARBA00023239"/>
    </source>
</evidence>
<evidence type="ECO:0000256" key="4">
    <source>
        <dbReference type="ARBA" id="ARBA00023270"/>
    </source>
</evidence>
<feature type="active site" description="Proton donor/acceptor" evidence="5">
    <location>
        <position position="142"/>
    </location>
</feature>
<evidence type="ECO:0000256" key="5">
    <source>
        <dbReference type="HAMAP-Rule" id="MF_00214"/>
    </source>
</evidence>
<comment type="pathway">
    <text evidence="5">Metabolic intermediate biosynthesis; chorismate biosynthesis; chorismate from D-erythrose 4-phosphate and phosphoenolpyruvate: step 3/7.</text>
</comment>
<dbReference type="FunFam" id="3.20.20.70:FF:000047">
    <property type="entry name" value="3-dehydroquinate dehydratase"/>
    <property type="match status" value="1"/>
</dbReference>
<comment type="caution">
    <text evidence="6">The sequence shown here is derived from an EMBL/GenBank/DDBJ whole genome shotgun (WGS) entry which is preliminary data.</text>
</comment>
<name>A0AAW3JQU3_9FIRM</name>
<dbReference type="HAMAP" id="MF_00214">
    <property type="entry name" value="AroD"/>
    <property type="match status" value="1"/>
</dbReference>
<dbReference type="NCBIfam" id="TIGR01093">
    <property type="entry name" value="aroD"/>
    <property type="match status" value="1"/>
</dbReference>
<dbReference type="CDD" id="cd00502">
    <property type="entry name" value="DHQase_I"/>
    <property type="match status" value="1"/>
</dbReference>
<dbReference type="Pfam" id="PF01487">
    <property type="entry name" value="DHquinase_I"/>
    <property type="match status" value="1"/>
</dbReference>
<comment type="function">
    <text evidence="5">Involved in the third step of the chorismate pathway, which leads to the biosynthesis of aromatic amino acids. Catalyzes the cis-dehydration of 3-dehydroquinate (DHQ) and introduces the first double bond of the aromatic ring to yield 3-dehydroshikimate.</text>
</comment>
<feature type="binding site" evidence="5">
    <location>
        <position position="81"/>
    </location>
    <ligand>
        <name>3-dehydroquinate</name>
        <dbReference type="ChEBI" id="CHEBI:32364"/>
    </ligand>
</feature>
<gene>
    <name evidence="5" type="primary">aroD</name>
    <name evidence="6" type="ORF">APZ18_08745</name>
</gene>
<dbReference type="GO" id="GO:0046279">
    <property type="term" value="P:3,4-dihydroxybenzoate biosynthetic process"/>
    <property type="evidence" value="ECO:0007669"/>
    <property type="project" value="UniProtKB-ARBA"/>
</dbReference>
<evidence type="ECO:0000256" key="1">
    <source>
        <dbReference type="ARBA" id="ARBA00001864"/>
    </source>
</evidence>
<evidence type="ECO:0000313" key="6">
    <source>
        <dbReference type="EMBL" id="KQC84807.1"/>
    </source>
</evidence>
<comment type="similarity">
    <text evidence="5">Belongs to the type-I 3-dehydroquinase family.</text>
</comment>
<dbReference type="EC" id="4.2.1.10" evidence="5"/>
<dbReference type="GO" id="GO:0009073">
    <property type="term" value="P:aromatic amino acid family biosynthetic process"/>
    <property type="evidence" value="ECO:0007669"/>
    <property type="project" value="UniProtKB-KW"/>
</dbReference>